<evidence type="ECO:0000256" key="2">
    <source>
        <dbReference type="ARBA" id="ARBA00022771"/>
    </source>
</evidence>
<name>J3MEK1_ORYBR</name>
<evidence type="ECO:0000256" key="4">
    <source>
        <dbReference type="ARBA" id="ARBA00023125"/>
    </source>
</evidence>
<evidence type="ECO:0000313" key="9">
    <source>
        <dbReference type="Proteomes" id="UP000006038"/>
    </source>
</evidence>
<accession>J3MEK1</accession>
<dbReference type="GO" id="GO:0003743">
    <property type="term" value="F:translation initiation factor activity"/>
    <property type="evidence" value="ECO:0007669"/>
    <property type="project" value="TreeGrafter"/>
</dbReference>
<dbReference type="PROSITE" id="PS50103">
    <property type="entry name" value="ZF_C3H1"/>
    <property type="match status" value="3"/>
</dbReference>
<evidence type="ECO:0000256" key="5">
    <source>
        <dbReference type="PROSITE-ProRule" id="PRU00723"/>
    </source>
</evidence>
<dbReference type="PANTHER" id="PTHR23253">
    <property type="entry name" value="EUKARYOTIC TRANSLATION INITIATION FACTOR 4 GAMMA"/>
    <property type="match status" value="1"/>
</dbReference>
<dbReference type="HOGENOM" id="CLU_439029_0_0_1"/>
<evidence type="ECO:0000256" key="6">
    <source>
        <dbReference type="SAM" id="MobiDB-lite"/>
    </source>
</evidence>
<dbReference type="Pfam" id="PF02854">
    <property type="entry name" value="MIF4G"/>
    <property type="match status" value="1"/>
</dbReference>
<evidence type="ECO:0000256" key="1">
    <source>
        <dbReference type="ARBA" id="ARBA00022723"/>
    </source>
</evidence>
<feature type="region of interest" description="Disordered" evidence="6">
    <location>
        <begin position="1"/>
        <end position="49"/>
    </location>
</feature>
<dbReference type="InterPro" id="IPR036855">
    <property type="entry name" value="Znf_CCCH_sf"/>
</dbReference>
<feature type="domain" description="C3H1-type" evidence="7">
    <location>
        <begin position="150"/>
        <end position="178"/>
    </location>
</feature>
<feature type="compositionally biased region" description="Basic and acidic residues" evidence="6">
    <location>
        <begin position="33"/>
        <end position="49"/>
    </location>
</feature>
<dbReference type="GO" id="GO:0003729">
    <property type="term" value="F:mRNA binding"/>
    <property type="evidence" value="ECO:0007669"/>
    <property type="project" value="TreeGrafter"/>
</dbReference>
<dbReference type="SUPFAM" id="SSF90229">
    <property type="entry name" value="CCCH zinc finger"/>
    <property type="match status" value="1"/>
</dbReference>
<evidence type="ECO:0000259" key="7">
    <source>
        <dbReference type="PROSITE" id="PS50103"/>
    </source>
</evidence>
<dbReference type="Pfam" id="PF00642">
    <property type="entry name" value="zf-CCCH"/>
    <property type="match status" value="3"/>
</dbReference>
<sequence>MTTTTAASSDEPRRRAPPSSPGERPSTASCQVCRRDDPPEAEEHPRRPGEPDCSYYVKFGSCKFGMSCVYNHPAPPPPSKHHPLRPGEPDCLHYLMFGRCKYGMDCKFNHPPGLTPLQQYFSGRTCQCHHNEGKSEAEHVKLNNLGLPLRPGAGLCSYYMNRGICKVGTNCKFHHPDQEPDHVKLVPSRHDNQVTFQANIYSVLDLEESNELCEDVKQPAERICYTRDQLIQLSETVDVPTDHILELIHHINVELGGEDESRVPNETNHVQIPSYKRFDKIDNRDWRSRSIQTPVVASQDKFWDNIHEGNEAYALGWKQEQSNKHDQLSTHSDSKEQVGPTSALSNVEVPWSIRRGNPTEKHGVQETVKGVLNILTPENFDHLKDQLIVAGIARADILEDIINLILQKVVAEPNFCPMYAQLFSYINKHLTAFPPDGEQITFKQALSKKFEEAFEIARTARADINKMTGPDQEMERRDKERLLKLQTLGNIRLIRDLLKQKMVTDKIAYHIVKAVMDSGKFVFEPIENIDLLYIIFEGILGSVSAGTEADIAVNAIVTSKKCSIIANDVEITDKGIDRPNEEATLRKSSNEIAENSMDFAHAVCSHLGNENNKPNNSETSVRISHLGNENDKSTNSETSVRFNPVGCGISEIMELVVRCWGSGRDQ</sequence>
<feature type="zinc finger region" description="C3H1-type" evidence="5">
    <location>
        <begin position="150"/>
        <end position="178"/>
    </location>
</feature>
<dbReference type="STRING" id="4533.J3MEK1"/>
<dbReference type="Proteomes" id="UP000006038">
    <property type="component" value="Chromosome 6"/>
</dbReference>
<gene>
    <name evidence="8" type="primary">LOC102719876</name>
</gene>
<dbReference type="OMA" id="KDTHCEQ"/>
<dbReference type="SMART" id="SM00356">
    <property type="entry name" value="ZnF_C3H1"/>
    <property type="match status" value="3"/>
</dbReference>
<dbReference type="SMART" id="SM00543">
    <property type="entry name" value="MIF4G"/>
    <property type="match status" value="1"/>
</dbReference>
<dbReference type="PANTHER" id="PTHR23253:SF81">
    <property type="entry name" value="EUKARYOTIC TRANSLATION INITIATION FACTOR ISOFORM 4G-1"/>
    <property type="match status" value="1"/>
</dbReference>
<keyword evidence="4" id="KW-0238">DNA-binding</keyword>
<dbReference type="Gramene" id="OB06G24450.1">
    <property type="protein sequence ID" value="OB06G24450.1"/>
    <property type="gene ID" value="OB06G24450"/>
</dbReference>
<feature type="domain" description="C3H1-type" evidence="7">
    <location>
        <begin position="47"/>
        <end position="75"/>
    </location>
</feature>
<reference evidence="8" key="2">
    <citation type="submission" date="2013-04" db="UniProtKB">
        <authorList>
            <consortium name="EnsemblPlants"/>
        </authorList>
    </citation>
    <scope>IDENTIFICATION</scope>
</reference>
<keyword evidence="3 5" id="KW-0862">Zinc</keyword>
<feature type="zinc finger region" description="C3H1-type" evidence="5">
    <location>
        <begin position="47"/>
        <end position="75"/>
    </location>
</feature>
<evidence type="ECO:0000256" key="3">
    <source>
        <dbReference type="ARBA" id="ARBA00022833"/>
    </source>
</evidence>
<dbReference type="InterPro" id="IPR000571">
    <property type="entry name" value="Znf_CCCH"/>
</dbReference>
<organism evidence="8">
    <name type="scientific">Oryza brachyantha</name>
    <name type="common">malo sina</name>
    <dbReference type="NCBI Taxonomy" id="4533"/>
    <lineage>
        <taxon>Eukaryota</taxon>
        <taxon>Viridiplantae</taxon>
        <taxon>Streptophyta</taxon>
        <taxon>Embryophyta</taxon>
        <taxon>Tracheophyta</taxon>
        <taxon>Spermatophyta</taxon>
        <taxon>Magnoliopsida</taxon>
        <taxon>Liliopsida</taxon>
        <taxon>Poales</taxon>
        <taxon>Poaceae</taxon>
        <taxon>BOP clade</taxon>
        <taxon>Oryzoideae</taxon>
        <taxon>Oryzeae</taxon>
        <taxon>Oryzinae</taxon>
        <taxon>Oryza</taxon>
    </lineage>
</organism>
<dbReference type="eggNOG" id="KOG1677">
    <property type="taxonomic scope" value="Eukaryota"/>
</dbReference>
<dbReference type="GO" id="GO:0003677">
    <property type="term" value="F:DNA binding"/>
    <property type="evidence" value="ECO:0007669"/>
    <property type="project" value="UniProtKB-KW"/>
</dbReference>
<keyword evidence="1 5" id="KW-0479">Metal-binding</keyword>
<proteinExistence type="predicted"/>
<dbReference type="SUPFAM" id="SSF48371">
    <property type="entry name" value="ARM repeat"/>
    <property type="match status" value="1"/>
</dbReference>
<dbReference type="GO" id="GO:0016281">
    <property type="term" value="C:eukaryotic translation initiation factor 4F complex"/>
    <property type="evidence" value="ECO:0007669"/>
    <property type="project" value="TreeGrafter"/>
</dbReference>
<feature type="domain" description="C3H1-type" evidence="7">
    <location>
        <begin position="85"/>
        <end position="113"/>
    </location>
</feature>
<dbReference type="InterPro" id="IPR016024">
    <property type="entry name" value="ARM-type_fold"/>
</dbReference>
<evidence type="ECO:0000313" key="8">
    <source>
        <dbReference type="EnsemblPlants" id="OB06G24450.1"/>
    </source>
</evidence>
<feature type="zinc finger region" description="C3H1-type" evidence="5">
    <location>
        <begin position="85"/>
        <end position="113"/>
    </location>
</feature>
<protein>
    <recommendedName>
        <fullName evidence="7">C3H1-type domain-containing protein</fullName>
    </recommendedName>
</protein>
<dbReference type="AlphaFoldDB" id="J3MEK1"/>
<keyword evidence="2 5" id="KW-0863">Zinc-finger</keyword>
<dbReference type="Gene3D" id="1.25.40.180">
    <property type="match status" value="1"/>
</dbReference>
<dbReference type="GO" id="GO:0008270">
    <property type="term" value="F:zinc ion binding"/>
    <property type="evidence" value="ECO:0007669"/>
    <property type="project" value="UniProtKB-KW"/>
</dbReference>
<dbReference type="EnsemblPlants" id="OB06G24450.1">
    <property type="protein sequence ID" value="OB06G24450.1"/>
    <property type="gene ID" value="OB06G24450"/>
</dbReference>
<keyword evidence="9" id="KW-1185">Reference proteome</keyword>
<dbReference type="Gene3D" id="4.10.1000.10">
    <property type="entry name" value="Zinc finger, CCCH-type"/>
    <property type="match status" value="1"/>
</dbReference>
<feature type="compositionally biased region" description="Basic and acidic residues" evidence="6">
    <location>
        <begin position="321"/>
        <end position="336"/>
    </location>
</feature>
<dbReference type="InterPro" id="IPR003890">
    <property type="entry name" value="MIF4G-like_typ-3"/>
</dbReference>
<dbReference type="eggNOG" id="KOG0401">
    <property type="taxonomic scope" value="Eukaryota"/>
</dbReference>
<reference evidence="8" key="1">
    <citation type="journal article" date="2013" name="Nat. Commun.">
        <title>Whole-genome sequencing of Oryza brachyantha reveals mechanisms underlying Oryza genome evolution.</title>
        <authorList>
            <person name="Chen J."/>
            <person name="Huang Q."/>
            <person name="Gao D."/>
            <person name="Wang J."/>
            <person name="Lang Y."/>
            <person name="Liu T."/>
            <person name="Li B."/>
            <person name="Bai Z."/>
            <person name="Luis Goicoechea J."/>
            <person name="Liang C."/>
            <person name="Chen C."/>
            <person name="Zhang W."/>
            <person name="Sun S."/>
            <person name="Liao Y."/>
            <person name="Zhang X."/>
            <person name="Yang L."/>
            <person name="Song C."/>
            <person name="Wang M."/>
            <person name="Shi J."/>
            <person name="Liu G."/>
            <person name="Liu J."/>
            <person name="Zhou H."/>
            <person name="Zhou W."/>
            <person name="Yu Q."/>
            <person name="An N."/>
            <person name="Chen Y."/>
            <person name="Cai Q."/>
            <person name="Wang B."/>
            <person name="Liu B."/>
            <person name="Min J."/>
            <person name="Huang Y."/>
            <person name="Wu H."/>
            <person name="Li Z."/>
            <person name="Zhang Y."/>
            <person name="Yin Y."/>
            <person name="Song W."/>
            <person name="Jiang J."/>
            <person name="Jackson S.A."/>
            <person name="Wing R.A."/>
            <person name="Wang J."/>
            <person name="Chen M."/>
        </authorList>
    </citation>
    <scope>NUCLEOTIDE SEQUENCE [LARGE SCALE GENOMIC DNA]</scope>
    <source>
        <strain evidence="8">cv. IRGC 101232</strain>
    </source>
</reference>
<feature type="region of interest" description="Disordered" evidence="6">
    <location>
        <begin position="320"/>
        <end position="343"/>
    </location>
</feature>